<dbReference type="RefSeq" id="WP_163287462.1">
    <property type="nucleotide sequence ID" value="NZ_JAAGWY010000001.1"/>
</dbReference>
<comment type="caution">
    <text evidence="9">The sequence shown here is derived from an EMBL/GenBank/DDBJ whole genome shotgun (WGS) entry which is preliminary data.</text>
</comment>
<accession>A0A6L9XSP0</accession>
<evidence type="ECO:0000256" key="4">
    <source>
        <dbReference type="ARBA" id="ARBA00022692"/>
    </source>
</evidence>
<dbReference type="SUPFAM" id="SSF161098">
    <property type="entry name" value="MetI-like"/>
    <property type="match status" value="1"/>
</dbReference>
<dbReference type="PANTHER" id="PTHR32243:SF18">
    <property type="entry name" value="INNER MEMBRANE ABC TRANSPORTER PERMEASE PROTEIN YCJP"/>
    <property type="match status" value="1"/>
</dbReference>
<evidence type="ECO:0000256" key="7">
    <source>
        <dbReference type="RuleBase" id="RU363032"/>
    </source>
</evidence>
<dbReference type="EMBL" id="JAAGWY010000001">
    <property type="protein sequence ID" value="NEN04317.1"/>
    <property type="molecule type" value="Genomic_DNA"/>
</dbReference>
<gene>
    <name evidence="9" type="ORF">G3T36_00375</name>
</gene>
<dbReference type="CDD" id="cd06261">
    <property type="entry name" value="TM_PBP2"/>
    <property type="match status" value="1"/>
</dbReference>
<protein>
    <submittedName>
        <fullName evidence="9">Carbohydrate ABC transporter permease</fullName>
    </submittedName>
</protein>
<dbReference type="Gene3D" id="1.10.3720.10">
    <property type="entry name" value="MetI-like"/>
    <property type="match status" value="1"/>
</dbReference>
<keyword evidence="4 7" id="KW-0812">Transmembrane</keyword>
<dbReference type="Pfam" id="PF00528">
    <property type="entry name" value="BPD_transp_1"/>
    <property type="match status" value="1"/>
</dbReference>
<dbReference type="InterPro" id="IPR035906">
    <property type="entry name" value="MetI-like_sf"/>
</dbReference>
<dbReference type="AlphaFoldDB" id="A0A6L9XSP0"/>
<evidence type="ECO:0000256" key="1">
    <source>
        <dbReference type="ARBA" id="ARBA00004651"/>
    </source>
</evidence>
<organism evidence="9 10">
    <name type="scientific">Leifsonia tongyongensis</name>
    <dbReference type="NCBI Taxonomy" id="1268043"/>
    <lineage>
        <taxon>Bacteria</taxon>
        <taxon>Bacillati</taxon>
        <taxon>Actinomycetota</taxon>
        <taxon>Actinomycetes</taxon>
        <taxon>Micrococcales</taxon>
        <taxon>Microbacteriaceae</taxon>
        <taxon>Leifsonia</taxon>
    </lineage>
</organism>
<evidence type="ECO:0000256" key="2">
    <source>
        <dbReference type="ARBA" id="ARBA00022448"/>
    </source>
</evidence>
<dbReference type="InterPro" id="IPR000515">
    <property type="entry name" value="MetI-like"/>
</dbReference>
<feature type="transmembrane region" description="Helical" evidence="7">
    <location>
        <begin position="109"/>
        <end position="131"/>
    </location>
</feature>
<evidence type="ECO:0000259" key="8">
    <source>
        <dbReference type="PROSITE" id="PS50928"/>
    </source>
</evidence>
<dbReference type="Proteomes" id="UP000474967">
    <property type="component" value="Unassembled WGS sequence"/>
</dbReference>
<name>A0A6L9XSP0_9MICO</name>
<feature type="transmembrane region" description="Helical" evidence="7">
    <location>
        <begin position="186"/>
        <end position="208"/>
    </location>
</feature>
<dbReference type="GO" id="GO:0005886">
    <property type="term" value="C:plasma membrane"/>
    <property type="evidence" value="ECO:0007669"/>
    <property type="project" value="UniProtKB-SubCell"/>
</dbReference>
<comment type="similarity">
    <text evidence="7">Belongs to the binding-protein-dependent transport system permease family.</text>
</comment>
<evidence type="ECO:0000256" key="5">
    <source>
        <dbReference type="ARBA" id="ARBA00022989"/>
    </source>
</evidence>
<evidence type="ECO:0000313" key="9">
    <source>
        <dbReference type="EMBL" id="NEN04317.1"/>
    </source>
</evidence>
<feature type="transmembrane region" description="Helical" evidence="7">
    <location>
        <begin position="245"/>
        <end position="264"/>
    </location>
</feature>
<keyword evidence="6 7" id="KW-0472">Membrane</keyword>
<keyword evidence="3" id="KW-1003">Cell membrane</keyword>
<dbReference type="InterPro" id="IPR050901">
    <property type="entry name" value="BP-dep_ABC_trans_perm"/>
</dbReference>
<sequence>MNGLETRRAGTRSILWICLTVLVILYAFPFVYMLFTSFKTPIETNAIPPQILPSIWTIQNYITVLSTQGVPQSFVNSLQTAAMSTILSLVLAVPAAYAVTRYRTRPGRIFILLALVMRMVPAIIVGAPLITMFHTIGLSDTSLALAIAQTTVSLPLSIWLMASFFEAVPDELDEAARVDGCSRLGSLWRVVLPVARGGVAVTAIFAFLASWNDFIFALLLTSVRAVTTPLQIANFQSQFGLDWGNMTSLAVLYSVPVIILAIVLQRHIVAGLTLGAVKG</sequence>
<feature type="domain" description="ABC transmembrane type-1" evidence="8">
    <location>
        <begin position="74"/>
        <end position="264"/>
    </location>
</feature>
<feature type="transmembrane region" description="Helical" evidence="7">
    <location>
        <begin position="78"/>
        <end position="97"/>
    </location>
</feature>
<reference evidence="9 10" key="1">
    <citation type="journal article" date="2014" name="J. Microbiol.">
        <title>Diaminobutyricibacter tongyongensis gen. nov., sp. nov. and Homoserinibacter gongjuensis gen. nov., sp. nov. belong to the family Microbacteriaceae.</title>
        <authorList>
            <person name="Kim S.J."/>
            <person name="Ahn J.H."/>
            <person name="Weon H.Y."/>
            <person name="Hamada M."/>
            <person name="Suzuki K."/>
            <person name="Kwon S.W."/>
        </authorList>
    </citation>
    <scope>NUCLEOTIDE SEQUENCE [LARGE SCALE GENOMIC DNA]</scope>
    <source>
        <strain evidence="9 10">NBRC 108724</strain>
    </source>
</reference>
<feature type="transmembrane region" description="Helical" evidence="7">
    <location>
        <begin position="14"/>
        <end position="35"/>
    </location>
</feature>
<dbReference type="PROSITE" id="PS50928">
    <property type="entry name" value="ABC_TM1"/>
    <property type="match status" value="1"/>
</dbReference>
<keyword evidence="2 7" id="KW-0813">Transport</keyword>
<keyword evidence="5 7" id="KW-1133">Transmembrane helix</keyword>
<evidence type="ECO:0000313" key="10">
    <source>
        <dbReference type="Proteomes" id="UP000474967"/>
    </source>
</evidence>
<comment type="subcellular location">
    <subcellularLocation>
        <location evidence="1 7">Cell membrane</location>
        <topology evidence="1 7">Multi-pass membrane protein</topology>
    </subcellularLocation>
</comment>
<dbReference type="PANTHER" id="PTHR32243">
    <property type="entry name" value="MALTOSE TRANSPORT SYSTEM PERMEASE-RELATED"/>
    <property type="match status" value="1"/>
</dbReference>
<dbReference type="GO" id="GO:0055085">
    <property type="term" value="P:transmembrane transport"/>
    <property type="evidence" value="ECO:0007669"/>
    <property type="project" value="InterPro"/>
</dbReference>
<evidence type="ECO:0000256" key="6">
    <source>
        <dbReference type="ARBA" id="ARBA00023136"/>
    </source>
</evidence>
<proteinExistence type="inferred from homology"/>
<evidence type="ECO:0000256" key="3">
    <source>
        <dbReference type="ARBA" id="ARBA00022475"/>
    </source>
</evidence>
<keyword evidence="10" id="KW-1185">Reference proteome</keyword>
<feature type="transmembrane region" description="Helical" evidence="7">
    <location>
        <begin position="143"/>
        <end position="165"/>
    </location>
</feature>